<dbReference type="Gene3D" id="3.10.150.10">
    <property type="entry name" value="DNA Polymerase III, subunit A, domain 2"/>
    <property type="match status" value="1"/>
</dbReference>
<proteinExistence type="predicted"/>
<name>A0A8S5S4M7_9CAUD</name>
<accession>A0A8S5S4M7</accession>
<organism evidence="1">
    <name type="scientific">Siphoviridae sp. ctJ7x27</name>
    <dbReference type="NCBI Taxonomy" id="2827835"/>
    <lineage>
        <taxon>Viruses</taxon>
        <taxon>Duplodnaviria</taxon>
        <taxon>Heunggongvirae</taxon>
        <taxon>Uroviricota</taxon>
        <taxon>Caudoviricetes</taxon>
    </lineage>
</organism>
<dbReference type="EMBL" id="BK032517">
    <property type="protein sequence ID" value="DAF45639.1"/>
    <property type="molecule type" value="Genomic_DNA"/>
</dbReference>
<sequence>MKIIDALKFTQGAVSKKEFIPALTHFRIEGGHIRSFNGTLALSCPIAIDLDCIPKAGPLIKAIEQCDETVTLSLTKGRLNVKSGKFKASIPCFTEDDTPHVYPTGTEMQIDGEALIKGLKVCAPFMADDASQAWAMGVCLGNQSMYATNNIAAVEYWVGSTMPHCIIPKPCVSELLRIHDAPYKVQVDRTSITFHYEGERWLRTQVVDADYPDFDTLLNVESNQKPIDEKIFEGLVKIKPFLDKMAHVYFFNGLMSSVSNTYEGANYELGDDTMEGIYHHGTLLKLKGVAHTIDFSKYPKPCPFFGERLRGVIVGMLEAI</sequence>
<evidence type="ECO:0000313" key="1">
    <source>
        <dbReference type="EMBL" id="DAF45639.1"/>
    </source>
</evidence>
<protein>
    <submittedName>
        <fullName evidence="1">Beta clamp protein</fullName>
    </submittedName>
</protein>
<reference evidence="1" key="1">
    <citation type="journal article" date="2021" name="Proc. Natl. Acad. Sci. U.S.A.">
        <title>A Catalog of Tens of Thousands of Viruses from Human Metagenomes Reveals Hidden Associations with Chronic Diseases.</title>
        <authorList>
            <person name="Tisza M.J."/>
            <person name="Buck C.B."/>
        </authorList>
    </citation>
    <scope>NUCLEOTIDE SEQUENCE</scope>
    <source>
        <strain evidence="1">CtJ7x27</strain>
    </source>
</reference>